<dbReference type="EMBL" id="SUMC01000003">
    <property type="protein sequence ID" value="TKA12589.1"/>
    <property type="molecule type" value="Genomic_DNA"/>
</dbReference>
<feature type="signal peptide" evidence="1">
    <location>
        <begin position="1"/>
        <end position="21"/>
    </location>
</feature>
<organism evidence="2 3">
    <name type="scientific">Actinacidiphila oryziradicis</name>
    <dbReference type="NCBI Taxonomy" id="2571141"/>
    <lineage>
        <taxon>Bacteria</taxon>
        <taxon>Bacillati</taxon>
        <taxon>Actinomycetota</taxon>
        <taxon>Actinomycetes</taxon>
        <taxon>Kitasatosporales</taxon>
        <taxon>Streptomycetaceae</taxon>
        <taxon>Actinacidiphila</taxon>
    </lineage>
</organism>
<proteinExistence type="predicted"/>
<gene>
    <name evidence="2" type="ORF">FCI23_04135</name>
</gene>
<keyword evidence="3" id="KW-1185">Reference proteome</keyword>
<evidence type="ECO:0000313" key="3">
    <source>
        <dbReference type="Proteomes" id="UP000305778"/>
    </source>
</evidence>
<comment type="caution">
    <text evidence="2">The sequence shown here is derived from an EMBL/GenBank/DDBJ whole genome shotgun (WGS) entry which is preliminary data.</text>
</comment>
<sequence>MKRISQAAVLAFAAGAAVVGAAGGAVASDGGHGGFDGLVAKSVGGLFSNVEQEQTTTLFNVCGNPIHGFALGSFIASETTCVNKN</sequence>
<dbReference type="AlphaFoldDB" id="A0A4V5N0M7"/>
<evidence type="ECO:0000313" key="2">
    <source>
        <dbReference type="EMBL" id="TKA12589.1"/>
    </source>
</evidence>
<reference evidence="2 3" key="1">
    <citation type="submission" date="2019-04" db="EMBL/GenBank/DDBJ databases">
        <title>Streptomyces oryziradicis sp. nov., a novel actinomycete isolated from rhizosphere soil of rice (Oryza sativa L.).</title>
        <authorList>
            <person name="Li C."/>
        </authorList>
    </citation>
    <scope>NUCLEOTIDE SEQUENCE [LARGE SCALE GENOMIC DNA]</scope>
    <source>
        <strain evidence="2 3">NEAU-C40</strain>
    </source>
</reference>
<dbReference type="Proteomes" id="UP000305778">
    <property type="component" value="Unassembled WGS sequence"/>
</dbReference>
<keyword evidence="1" id="KW-0732">Signal</keyword>
<protein>
    <submittedName>
        <fullName evidence="2">Chaplin</fullName>
    </submittedName>
</protein>
<feature type="chain" id="PRO_5038580725" evidence="1">
    <location>
        <begin position="22"/>
        <end position="85"/>
    </location>
</feature>
<dbReference type="RefSeq" id="WP_136722066.1">
    <property type="nucleotide sequence ID" value="NZ_SUMC01000003.1"/>
</dbReference>
<name>A0A4V5N0M7_9ACTN</name>
<accession>A0A4V5N0M7</accession>
<evidence type="ECO:0000256" key="1">
    <source>
        <dbReference type="SAM" id="SignalP"/>
    </source>
</evidence>